<dbReference type="PATRIC" id="fig|158500.4.peg.2585"/>
<dbReference type="Proteomes" id="UP000024329">
    <property type="component" value="Unassembled WGS sequence"/>
</dbReference>
<dbReference type="Gene3D" id="2.60.40.2250">
    <property type="match status" value="1"/>
</dbReference>
<dbReference type="EMBL" id="JFYZ01000011">
    <property type="protein sequence ID" value="EZP81873.1"/>
    <property type="molecule type" value="Genomic_DNA"/>
</dbReference>
<dbReference type="RefSeq" id="WP_008827807.1">
    <property type="nucleotide sequence ID" value="NZ_CP128492.1"/>
</dbReference>
<organism evidence="2 3">
    <name type="scientific">Novosphingobium resinovorum</name>
    <dbReference type="NCBI Taxonomy" id="158500"/>
    <lineage>
        <taxon>Bacteria</taxon>
        <taxon>Pseudomonadati</taxon>
        <taxon>Pseudomonadota</taxon>
        <taxon>Alphaproteobacteria</taxon>
        <taxon>Sphingomonadales</taxon>
        <taxon>Sphingomonadaceae</taxon>
        <taxon>Novosphingobium</taxon>
    </lineage>
</organism>
<sequence length="274" mass="31064">MLIRAGYDIAFTCEQSVPMLAHLSVHPSRNKDLRTPQRLFTMPDVPIYDYVDSFGNICTRLTIPAGGLTLSCGFVIEDDFAPDPVEPEASQSAIEALPDDVMLYLLASRYCETDRLSEMAWDLFGSTPPGWALVQAIVDFVHRHIRFDYMKARSTKTAWDVFEEREGVCRDFAHLAITLCRCMNLPARYCTGYLGDMDLLKPLGDMDFSAWFEVWLGDRWYVFDARHNRPRSGRILMARGRDAADAALTMTFGPVTLSRFDIYTDEDRLGLASS</sequence>
<dbReference type="Gene3D" id="3.10.620.30">
    <property type="match status" value="1"/>
</dbReference>
<dbReference type="PANTHER" id="PTHR33490:SF12">
    <property type="entry name" value="BLL5557 PROTEIN"/>
    <property type="match status" value="1"/>
</dbReference>
<feature type="domain" description="Transglutaminase-like" evidence="1">
    <location>
        <begin position="161"/>
        <end position="227"/>
    </location>
</feature>
<accession>A0A031JYM5</accession>
<dbReference type="Pfam" id="PF01841">
    <property type="entry name" value="Transglut_core"/>
    <property type="match status" value="1"/>
</dbReference>
<dbReference type="STRING" id="158500.BES08_16655"/>
<comment type="caution">
    <text evidence="2">The sequence shown here is derived from an EMBL/GenBank/DDBJ whole genome shotgun (WGS) entry which is preliminary data.</text>
</comment>
<protein>
    <submittedName>
        <fullName evidence="2">Transglutaminase</fullName>
    </submittedName>
</protein>
<gene>
    <name evidence="2" type="ORF">BV97_02531</name>
</gene>
<dbReference type="eggNOG" id="COG1305">
    <property type="taxonomic scope" value="Bacteria"/>
</dbReference>
<evidence type="ECO:0000313" key="3">
    <source>
        <dbReference type="Proteomes" id="UP000024329"/>
    </source>
</evidence>
<evidence type="ECO:0000259" key="1">
    <source>
        <dbReference type="SMART" id="SM00460"/>
    </source>
</evidence>
<evidence type="ECO:0000313" key="2">
    <source>
        <dbReference type="EMBL" id="EZP81873.1"/>
    </source>
</evidence>
<dbReference type="InterPro" id="IPR038765">
    <property type="entry name" value="Papain-like_cys_pep_sf"/>
</dbReference>
<dbReference type="InterPro" id="IPR002931">
    <property type="entry name" value="Transglutaminase-like"/>
</dbReference>
<reference evidence="2 3" key="1">
    <citation type="submission" date="2014-03" db="EMBL/GenBank/DDBJ databases">
        <title>Whole genome sequence of Novosphingobium resinovorum KF1.</title>
        <authorList>
            <person name="Gan H.M."/>
            <person name="Gan H.Y."/>
            <person name="Chew T.H."/>
            <person name="Savka M.A."/>
        </authorList>
    </citation>
    <scope>NUCLEOTIDE SEQUENCE [LARGE SCALE GENOMIC DNA]</scope>
    <source>
        <strain evidence="2 3">KF1</strain>
    </source>
</reference>
<dbReference type="SMART" id="SM00460">
    <property type="entry name" value="TGc"/>
    <property type="match status" value="1"/>
</dbReference>
<dbReference type="SUPFAM" id="SSF54001">
    <property type="entry name" value="Cysteine proteinases"/>
    <property type="match status" value="1"/>
</dbReference>
<proteinExistence type="predicted"/>
<dbReference type="PANTHER" id="PTHR33490">
    <property type="entry name" value="BLR5614 PROTEIN-RELATED"/>
    <property type="match status" value="1"/>
</dbReference>
<dbReference type="AlphaFoldDB" id="A0A031JYM5"/>
<name>A0A031JYM5_9SPHN</name>